<dbReference type="EMBL" id="JASJUT010000003">
    <property type="protein sequence ID" value="MDK2595044.1"/>
    <property type="molecule type" value="Genomic_DNA"/>
</dbReference>
<sequence>MRLNKKKLKNLSQQKELVQQQTPNIAGGFIRSFGCGPNTYHLGTCPSHMPYETGCACPDTHPIHCA</sequence>
<dbReference type="GeneID" id="29923022"/>
<evidence type="ECO:0000313" key="1">
    <source>
        <dbReference type="EMBL" id="MDK2595044.1"/>
    </source>
</evidence>
<proteinExistence type="predicted"/>
<dbReference type="Proteomes" id="UP001231915">
    <property type="component" value="Unassembled WGS sequence"/>
</dbReference>
<keyword evidence="2" id="KW-1185">Reference proteome</keyword>
<comment type="caution">
    <text evidence="1">The sequence shown here is derived from an EMBL/GenBank/DDBJ whole genome shotgun (WGS) entry which is preliminary data.</text>
</comment>
<protein>
    <submittedName>
        <fullName evidence="1">Uncharacterized protein</fullName>
    </submittedName>
</protein>
<name>A0ABT7EJ20_9GAMM</name>
<dbReference type="RefSeq" id="WP_023399971.1">
    <property type="nucleotide sequence ID" value="NZ_JASJUT010000003.1"/>
</dbReference>
<gene>
    <name evidence="1" type="ORF">QNM18_08315</name>
</gene>
<reference evidence="1 2" key="1">
    <citation type="submission" date="2023-05" db="EMBL/GenBank/DDBJ databases">
        <title>Pseudoalteromonas ardens sp. nov., Pseudoalteromonas obscura sp. nov., and Pseudoalteromonas umbrosa sp. nov., isolated from the coral Montipora capitata.</title>
        <authorList>
            <person name="Thomas E.M."/>
            <person name="Smith E.M."/>
            <person name="Papke E."/>
            <person name="Shlafstein M.D."/>
            <person name="Oline D.K."/>
            <person name="Videau P."/>
            <person name="Saw J.H."/>
            <person name="Strangman W.K."/>
            <person name="Ushijima B."/>
        </authorList>
    </citation>
    <scope>NUCLEOTIDE SEQUENCE [LARGE SCALE GENOMIC DNA]</scope>
    <source>
        <strain evidence="1 2">P94</strain>
    </source>
</reference>
<organism evidence="1 2">
    <name type="scientific">Pseudoalteromonas obscura</name>
    <dbReference type="NCBI Taxonomy" id="3048491"/>
    <lineage>
        <taxon>Bacteria</taxon>
        <taxon>Pseudomonadati</taxon>
        <taxon>Pseudomonadota</taxon>
        <taxon>Gammaproteobacteria</taxon>
        <taxon>Alteromonadales</taxon>
        <taxon>Pseudoalteromonadaceae</taxon>
        <taxon>Pseudoalteromonas</taxon>
    </lineage>
</organism>
<evidence type="ECO:0000313" key="2">
    <source>
        <dbReference type="Proteomes" id="UP001231915"/>
    </source>
</evidence>
<accession>A0ABT7EJ20</accession>